<reference evidence="2" key="1">
    <citation type="submission" date="2021-06" db="EMBL/GenBank/DDBJ databases">
        <title>Paracoccus bacterium XHP0099 sp. nov., isolated from the surface waters of the Yellow Sea.</title>
        <authorList>
            <person name="Xue H."/>
            <person name="Zhang D."/>
        </authorList>
    </citation>
    <scope>NUCLEOTIDE SEQUENCE</scope>
    <source>
        <strain evidence="2">XHP0099</strain>
    </source>
</reference>
<feature type="transmembrane region" description="Helical" evidence="1">
    <location>
        <begin position="21"/>
        <end position="37"/>
    </location>
</feature>
<keyword evidence="1" id="KW-1133">Transmembrane helix</keyword>
<name>A0ABS6AEA3_9RHOB</name>
<feature type="transmembrane region" description="Helical" evidence="1">
    <location>
        <begin position="43"/>
        <end position="66"/>
    </location>
</feature>
<sequence length="111" mass="12369">MAYATVNFHHRQSGRIKNAPVGFSWTTFFFGLFPALLRGHWVGAIVIGLLSFATFGFAGPVIAFFYNKWYINHLIGEGFKVSSASQDISYLSQRLKVALPLDEDQPQSLVA</sequence>
<accession>A0ABS6AEA3</accession>
<keyword evidence="3" id="KW-1185">Reference proteome</keyword>
<dbReference type="RefSeq" id="WP_216031547.1">
    <property type="nucleotide sequence ID" value="NZ_JAHKNG010000002.1"/>
</dbReference>
<proteinExistence type="predicted"/>
<dbReference type="Proteomes" id="UP001166191">
    <property type="component" value="Unassembled WGS sequence"/>
</dbReference>
<organism evidence="2 3">
    <name type="scientific">Paracoccus marinaquae</name>
    <dbReference type="NCBI Taxonomy" id="2841926"/>
    <lineage>
        <taxon>Bacteria</taxon>
        <taxon>Pseudomonadati</taxon>
        <taxon>Pseudomonadota</taxon>
        <taxon>Alphaproteobacteria</taxon>
        <taxon>Rhodobacterales</taxon>
        <taxon>Paracoccaceae</taxon>
        <taxon>Paracoccus</taxon>
    </lineage>
</organism>
<dbReference type="EMBL" id="JAHKNG010000002">
    <property type="protein sequence ID" value="MBU3028848.1"/>
    <property type="molecule type" value="Genomic_DNA"/>
</dbReference>
<keyword evidence="1" id="KW-0812">Transmembrane</keyword>
<evidence type="ECO:0000313" key="2">
    <source>
        <dbReference type="EMBL" id="MBU3028848.1"/>
    </source>
</evidence>
<comment type="caution">
    <text evidence="2">The sequence shown here is derived from an EMBL/GenBank/DDBJ whole genome shotgun (WGS) entry which is preliminary data.</text>
</comment>
<gene>
    <name evidence="2" type="ORF">KNW02_01795</name>
</gene>
<keyword evidence="1" id="KW-0472">Membrane</keyword>
<protein>
    <recommendedName>
        <fullName evidence="4">DUF2628 domain-containing protein</fullName>
    </recommendedName>
</protein>
<evidence type="ECO:0000313" key="3">
    <source>
        <dbReference type="Proteomes" id="UP001166191"/>
    </source>
</evidence>
<evidence type="ECO:0000256" key="1">
    <source>
        <dbReference type="SAM" id="Phobius"/>
    </source>
</evidence>
<evidence type="ECO:0008006" key="4">
    <source>
        <dbReference type="Google" id="ProtNLM"/>
    </source>
</evidence>